<reference evidence="1" key="1">
    <citation type="journal article" date="2020" name="Int. J. Syst. Evol. Microbiol.">
        <title>Reclassification of Francisella noatunensis subsp. orientalis Ottem et al. 2009 as Francisella orientalis sp. nov., Francisella noatunensis subsp. chilensis subsp. nov. and emended description of Francisella noatunensis.</title>
        <authorList>
            <person name="Ramirez-Paredes J.G."/>
            <person name="Larsson P."/>
            <person name="Thompson K.D."/>
            <person name="Penman D.J."/>
            <person name="Busse H.J."/>
            <person name="Ohrman C."/>
            <person name="Sjodin A."/>
            <person name="Soto E."/>
            <person name="Richards R.H."/>
            <person name="Adams A."/>
            <person name="Colquhoun D.J."/>
        </authorList>
    </citation>
    <scope>NUCLEOTIDE SEQUENCE</scope>
    <source>
        <strain evidence="1">LADL-07285A</strain>
    </source>
</reference>
<keyword evidence="1" id="KW-0489">Methyltransferase</keyword>
<accession>A0AAW9YRW2</accession>
<sequence>MNKSTHDGQKVYSKLVLKLYNFIVLFFNNT</sequence>
<name>A0AAW9YRW2_9GAMM</name>
<proteinExistence type="predicted"/>
<keyword evidence="1" id="KW-0808">Transferase</keyword>
<dbReference type="Proteomes" id="UP000774689">
    <property type="component" value="Unassembled WGS sequence"/>
</dbReference>
<evidence type="ECO:0000313" key="2">
    <source>
        <dbReference type="Proteomes" id="UP000774689"/>
    </source>
</evidence>
<dbReference type="GO" id="GO:0008168">
    <property type="term" value="F:methyltransferase activity"/>
    <property type="evidence" value="ECO:0007669"/>
    <property type="project" value="UniProtKB-KW"/>
</dbReference>
<protein>
    <submittedName>
        <fullName evidence="1">Class I SAM-dependent methyltransferase</fullName>
    </submittedName>
</protein>
<comment type="caution">
    <text evidence="1">The sequence shown here is derived from an EMBL/GenBank/DDBJ whole genome shotgun (WGS) entry which is preliminary data.</text>
</comment>
<feature type="non-terminal residue" evidence="1">
    <location>
        <position position="30"/>
    </location>
</feature>
<dbReference type="AlphaFoldDB" id="A0AAW9YRW2"/>
<dbReference type="GO" id="GO:0032259">
    <property type="term" value="P:methylation"/>
    <property type="evidence" value="ECO:0007669"/>
    <property type="project" value="UniProtKB-KW"/>
</dbReference>
<organism evidence="1 2">
    <name type="scientific">Francisella orientalis</name>
    <dbReference type="NCBI Taxonomy" id="299583"/>
    <lineage>
        <taxon>Bacteria</taxon>
        <taxon>Pseudomonadati</taxon>
        <taxon>Pseudomonadota</taxon>
        <taxon>Gammaproteobacteria</taxon>
        <taxon>Thiotrichales</taxon>
        <taxon>Francisellaceae</taxon>
        <taxon>Francisella</taxon>
    </lineage>
</organism>
<dbReference type="EMBL" id="QPQM01000035">
    <property type="protein sequence ID" value="NIY57388.1"/>
    <property type="molecule type" value="Genomic_DNA"/>
</dbReference>
<evidence type="ECO:0000313" key="1">
    <source>
        <dbReference type="EMBL" id="NIY57388.1"/>
    </source>
</evidence>
<gene>
    <name evidence="1" type="ORF">CHQ83_09680</name>
</gene>